<sequence>MKMSSFKGTRDPDLYLDWERKVEAIFDCHNYSEGKKVKLVVVEFSDYAVVWWKKLARNRLQEGQAPVATWAEMKRVMRNRFALSHFQRERQQHLQILKQGSMSVDEYFKAMDMAMIQANCTEEEEATMARAINKITVKYRHPIPRLDDMLDQLHGSKIFSKIDLKSGYHQIRMNPGDEWKTAFKTRYGLYE</sequence>
<dbReference type="InterPro" id="IPR043128">
    <property type="entry name" value="Rev_trsase/Diguanyl_cyclase"/>
</dbReference>
<gene>
    <name evidence="2" type="primary">LOC107825692</name>
</gene>
<dbReference type="RefSeq" id="XP_016508067.1">
    <property type="nucleotide sequence ID" value="XM_016652581.1"/>
</dbReference>
<dbReference type="Gene3D" id="3.30.70.270">
    <property type="match status" value="1"/>
</dbReference>
<dbReference type="PaxDb" id="4097-A0A1S4D3S9"/>
<dbReference type="CDD" id="cd01647">
    <property type="entry name" value="RT_LTR"/>
    <property type="match status" value="1"/>
</dbReference>
<dbReference type="STRING" id="4097.A0A1S4D3S9"/>
<reference evidence="2" key="1">
    <citation type="submission" date="2025-08" db="UniProtKB">
        <authorList>
            <consortium name="RefSeq"/>
        </authorList>
    </citation>
    <scope>IDENTIFICATION</scope>
</reference>
<dbReference type="Gene3D" id="3.10.10.10">
    <property type="entry name" value="HIV Type 1 Reverse Transcriptase, subunit A, domain 1"/>
    <property type="match status" value="1"/>
</dbReference>
<dbReference type="OrthoDB" id="1731207at2759"/>
<feature type="non-terminal residue" evidence="2">
    <location>
        <position position="191"/>
    </location>
</feature>
<accession>A0A1S4D3S9</accession>
<dbReference type="Pfam" id="PF03732">
    <property type="entry name" value="Retrotrans_gag"/>
    <property type="match status" value="1"/>
</dbReference>
<evidence type="ECO:0000313" key="2">
    <source>
        <dbReference type="RefSeq" id="XP_016508067.1"/>
    </source>
</evidence>
<dbReference type="PANTHER" id="PTHR35046">
    <property type="entry name" value="ZINC KNUCKLE (CCHC-TYPE) FAMILY PROTEIN"/>
    <property type="match status" value="1"/>
</dbReference>
<organism evidence="2">
    <name type="scientific">Nicotiana tabacum</name>
    <name type="common">Common tobacco</name>
    <dbReference type="NCBI Taxonomy" id="4097"/>
    <lineage>
        <taxon>Eukaryota</taxon>
        <taxon>Viridiplantae</taxon>
        <taxon>Streptophyta</taxon>
        <taxon>Embryophyta</taxon>
        <taxon>Tracheophyta</taxon>
        <taxon>Spermatophyta</taxon>
        <taxon>Magnoliopsida</taxon>
        <taxon>eudicotyledons</taxon>
        <taxon>Gunneridae</taxon>
        <taxon>Pentapetalae</taxon>
        <taxon>asterids</taxon>
        <taxon>lamiids</taxon>
        <taxon>Solanales</taxon>
        <taxon>Solanaceae</taxon>
        <taxon>Nicotianoideae</taxon>
        <taxon>Nicotianeae</taxon>
        <taxon>Nicotiana</taxon>
    </lineage>
</organism>
<dbReference type="OMA" id="TMARAIN"/>
<name>A0A1S4D3S9_TOBAC</name>
<dbReference type="AlphaFoldDB" id="A0A1S4D3S9"/>
<proteinExistence type="predicted"/>
<dbReference type="SUPFAM" id="SSF56672">
    <property type="entry name" value="DNA/RNA polymerases"/>
    <property type="match status" value="1"/>
</dbReference>
<dbReference type="InterPro" id="IPR043502">
    <property type="entry name" value="DNA/RNA_pol_sf"/>
</dbReference>
<evidence type="ECO:0000259" key="1">
    <source>
        <dbReference type="Pfam" id="PF03732"/>
    </source>
</evidence>
<dbReference type="KEGG" id="nta:107825692"/>
<feature type="domain" description="Retrotransposon gag" evidence="1">
    <location>
        <begin position="38"/>
        <end position="132"/>
    </location>
</feature>
<dbReference type="InterPro" id="IPR005162">
    <property type="entry name" value="Retrotrans_gag_dom"/>
</dbReference>
<protein>
    <recommendedName>
        <fullName evidence="1">Retrotransposon gag domain-containing protein</fullName>
    </recommendedName>
</protein>
<dbReference type="PANTHER" id="PTHR35046:SF21">
    <property type="entry name" value="RETROTRANSPOSON GAG DOMAIN-CONTAINING PROTEIN-RELATED"/>
    <property type="match status" value="1"/>
</dbReference>